<dbReference type="EMBL" id="KQ434796">
    <property type="protein sequence ID" value="KZC05795.1"/>
    <property type="molecule type" value="Genomic_DNA"/>
</dbReference>
<evidence type="ECO:0000313" key="1">
    <source>
        <dbReference type="EMBL" id="KZC05795.1"/>
    </source>
</evidence>
<sequence length="54" mass="6333">MQCSLFEMLSPFCFLEDFHLLTLTDASYSKICVGYKFLQKPVMPYQVLSEIDVY</sequence>
<gene>
    <name evidence="1" type="ORF">WN55_04735</name>
</gene>
<organism evidence="1 2">
    <name type="scientific">Dufourea novaeangliae</name>
    <name type="common">Sweat bee</name>
    <dbReference type="NCBI Taxonomy" id="178035"/>
    <lineage>
        <taxon>Eukaryota</taxon>
        <taxon>Metazoa</taxon>
        <taxon>Ecdysozoa</taxon>
        <taxon>Arthropoda</taxon>
        <taxon>Hexapoda</taxon>
        <taxon>Insecta</taxon>
        <taxon>Pterygota</taxon>
        <taxon>Neoptera</taxon>
        <taxon>Endopterygota</taxon>
        <taxon>Hymenoptera</taxon>
        <taxon>Apocrita</taxon>
        <taxon>Aculeata</taxon>
        <taxon>Apoidea</taxon>
        <taxon>Anthophila</taxon>
        <taxon>Halictidae</taxon>
        <taxon>Rophitinae</taxon>
        <taxon>Dufourea</taxon>
    </lineage>
</organism>
<evidence type="ECO:0000313" key="2">
    <source>
        <dbReference type="Proteomes" id="UP000076502"/>
    </source>
</evidence>
<reference evidence="1 2" key="1">
    <citation type="submission" date="2015-07" db="EMBL/GenBank/DDBJ databases">
        <title>The genome of Dufourea novaeangliae.</title>
        <authorList>
            <person name="Pan H."/>
            <person name="Kapheim K."/>
        </authorList>
    </citation>
    <scope>NUCLEOTIDE SEQUENCE [LARGE SCALE GENOMIC DNA]</scope>
    <source>
        <strain evidence="1">0120121106</strain>
        <tissue evidence="1">Whole body</tissue>
    </source>
</reference>
<keyword evidence="2" id="KW-1185">Reference proteome</keyword>
<name>A0A154P1J0_DUFNO</name>
<dbReference type="Proteomes" id="UP000076502">
    <property type="component" value="Unassembled WGS sequence"/>
</dbReference>
<accession>A0A154P1J0</accession>
<protein>
    <submittedName>
        <fullName evidence="1">Uncharacterized protein</fullName>
    </submittedName>
</protein>
<proteinExistence type="predicted"/>
<dbReference type="AlphaFoldDB" id="A0A154P1J0"/>